<dbReference type="Gene3D" id="3.40.50.1820">
    <property type="entry name" value="alpha/beta hydrolase"/>
    <property type="match status" value="2"/>
</dbReference>
<dbReference type="InterPro" id="IPR051044">
    <property type="entry name" value="MAG_DAG_Lipase"/>
</dbReference>
<evidence type="ECO:0000313" key="3">
    <source>
        <dbReference type="Proteomes" id="UP000018538"/>
    </source>
</evidence>
<dbReference type="Pfam" id="PF12146">
    <property type="entry name" value="Hydrolase_4"/>
    <property type="match status" value="1"/>
</dbReference>
<protein>
    <recommendedName>
        <fullName evidence="1">Serine aminopeptidase S33 domain-containing protein</fullName>
    </recommendedName>
</protein>
<name>V7PI39_PLAYE</name>
<dbReference type="PANTHER" id="PTHR11614">
    <property type="entry name" value="PHOSPHOLIPASE-RELATED"/>
    <property type="match status" value="1"/>
</dbReference>
<dbReference type="EMBL" id="KI635795">
    <property type="protein sequence ID" value="ETB57988.1"/>
    <property type="molecule type" value="Genomic_DNA"/>
</dbReference>
<sequence length="398" mass="45423">MDAPISNDVLDGDPKTGRFCNKNGLLLKTYGWLVKNGIGIILLIHGLKSNTRLTFMRKNLKMQNNNKGLVVDNNNYYIYKDSWIENFNQNGWENIKGDFSCFDDLVDDVIHYMNQIQDEISNDNQNDDESHDIVTNKKEKLPMYIIGHSLGGGIALRILQLLGKGKEDNINAGEANNYKKCNIMLDNSTNINEVDKDMYDINNSNDYDFDNSCSSISSTTNTIASVSDKDQEYYNYLDKLNIKGCISLSGMMRFKTIWNARDDSIERFYLPVVNFISRVAPNLRIPSGFCYKGPQYVVNIFDYIFRINSGIKFKCISELIKAMITLNCNINYMPTDVPLLFVHSIDDNVCYYKGTVSFYNQANVSKKNLHIVEGMNHFTTTKPGNEDILKILLNGFLI</sequence>
<organism evidence="2 3">
    <name type="scientific">Plasmodium yoelii 17X</name>
    <dbReference type="NCBI Taxonomy" id="1323249"/>
    <lineage>
        <taxon>Eukaryota</taxon>
        <taxon>Sar</taxon>
        <taxon>Alveolata</taxon>
        <taxon>Apicomplexa</taxon>
        <taxon>Aconoidasida</taxon>
        <taxon>Haemosporida</taxon>
        <taxon>Plasmodiidae</taxon>
        <taxon>Plasmodium</taxon>
        <taxon>Plasmodium (Vinckeia)</taxon>
    </lineage>
</organism>
<dbReference type="InterPro" id="IPR006494">
    <property type="entry name" value="PST_A"/>
</dbReference>
<dbReference type="NCBIfam" id="TIGR01607">
    <property type="entry name" value="PST-A"/>
    <property type="match status" value="1"/>
</dbReference>
<dbReference type="InterPro" id="IPR029058">
    <property type="entry name" value="AB_hydrolase_fold"/>
</dbReference>
<gene>
    <name evidence="2" type="ORF">YYC_04764</name>
</gene>
<evidence type="ECO:0000313" key="2">
    <source>
        <dbReference type="EMBL" id="ETB57988.1"/>
    </source>
</evidence>
<dbReference type="AlphaFoldDB" id="V7PI39"/>
<evidence type="ECO:0000259" key="1">
    <source>
        <dbReference type="Pfam" id="PF12146"/>
    </source>
</evidence>
<keyword evidence="3" id="KW-1185">Reference proteome</keyword>
<proteinExistence type="predicted"/>
<reference evidence="2 3" key="1">
    <citation type="submission" date="2013-11" db="EMBL/GenBank/DDBJ databases">
        <title>The Genome Sequence of Plasmodium yoelii 17X.</title>
        <authorList>
            <consortium name="The Broad Institute Genomics Platform"/>
            <consortium name="The Broad Institute Genome Sequencing Center for Infectious Disease"/>
            <person name="Neafsey D."/>
            <person name="Adams J."/>
            <person name="Walker B."/>
            <person name="Young S.K."/>
            <person name="Zeng Q."/>
            <person name="Gargeya S."/>
            <person name="Fitzgerald M."/>
            <person name="Haas B."/>
            <person name="Abouelleil A."/>
            <person name="Alvarado L."/>
            <person name="Chapman S.B."/>
            <person name="Gainer-Dewar J."/>
            <person name="Goldberg J."/>
            <person name="Griggs A."/>
            <person name="Gujja S."/>
            <person name="Hansen M."/>
            <person name="Howarth C."/>
            <person name="Imamovic A."/>
            <person name="Ireland A."/>
            <person name="Larimer J."/>
            <person name="McCowan C."/>
            <person name="Murphy C."/>
            <person name="Pearson M."/>
            <person name="Poon T.W."/>
            <person name="Priest M."/>
            <person name="Roberts A."/>
            <person name="Saif S."/>
            <person name="Shea T."/>
            <person name="Sykes S."/>
            <person name="Wortman J."/>
            <person name="Nusbaum C."/>
            <person name="Birren B."/>
        </authorList>
    </citation>
    <scope>NUCLEOTIDE SEQUENCE [LARGE SCALE GENOMIC DNA]</scope>
    <source>
        <strain evidence="2 3">17X</strain>
    </source>
</reference>
<dbReference type="SUPFAM" id="SSF53474">
    <property type="entry name" value="alpha/beta-Hydrolases"/>
    <property type="match status" value="1"/>
</dbReference>
<feature type="domain" description="Serine aminopeptidase S33" evidence="1">
    <location>
        <begin position="241"/>
        <end position="378"/>
    </location>
</feature>
<dbReference type="InterPro" id="IPR022742">
    <property type="entry name" value="Hydrolase_4"/>
</dbReference>
<dbReference type="Proteomes" id="UP000018538">
    <property type="component" value="Unassembled WGS sequence"/>
</dbReference>
<accession>V7PI39</accession>